<dbReference type="Pfam" id="PF00071">
    <property type="entry name" value="Ras"/>
    <property type="match status" value="1"/>
</dbReference>
<feature type="compositionally biased region" description="Polar residues" evidence="3">
    <location>
        <begin position="179"/>
        <end position="192"/>
    </location>
</feature>
<dbReference type="Proteomes" id="UP001152797">
    <property type="component" value="Unassembled WGS sequence"/>
</dbReference>
<dbReference type="EMBL" id="CAMXCT020000016">
    <property type="protein sequence ID" value="CAL1125897.1"/>
    <property type="molecule type" value="Genomic_DNA"/>
</dbReference>
<evidence type="ECO:0000256" key="1">
    <source>
        <dbReference type="ARBA" id="ARBA00022741"/>
    </source>
</evidence>
<name>A0A9P1BFU5_9DINO</name>
<organism evidence="4">
    <name type="scientific">Cladocopium goreaui</name>
    <dbReference type="NCBI Taxonomy" id="2562237"/>
    <lineage>
        <taxon>Eukaryota</taxon>
        <taxon>Sar</taxon>
        <taxon>Alveolata</taxon>
        <taxon>Dinophyceae</taxon>
        <taxon>Suessiales</taxon>
        <taxon>Symbiodiniaceae</taxon>
        <taxon>Cladocopium</taxon>
    </lineage>
</organism>
<accession>A0A9P1BFU5</accession>
<keyword evidence="6" id="KW-1185">Reference proteome</keyword>
<reference evidence="4" key="1">
    <citation type="submission" date="2022-10" db="EMBL/GenBank/DDBJ databases">
        <authorList>
            <person name="Chen Y."/>
            <person name="Dougan E. K."/>
            <person name="Chan C."/>
            <person name="Rhodes N."/>
            <person name="Thang M."/>
        </authorList>
    </citation>
    <scope>NUCLEOTIDE SEQUENCE</scope>
</reference>
<evidence type="ECO:0000256" key="2">
    <source>
        <dbReference type="ARBA" id="ARBA00023134"/>
    </source>
</evidence>
<dbReference type="PROSITE" id="PS51419">
    <property type="entry name" value="RAB"/>
    <property type="match status" value="1"/>
</dbReference>
<keyword evidence="1" id="KW-0547">Nucleotide-binding</keyword>
<dbReference type="EMBL" id="CAMXCT010000016">
    <property type="protein sequence ID" value="CAI3972522.1"/>
    <property type="molecule type" value="Genomic_DNA"/>
</dbReference>
<dbReference type="SMART" id="SM00175">
    <property type="entry name" value="RAB"/>
    <property type="match status" value="1"/>
</dbReference>
<dbReference type="Gene3D" id="3.40.50.300">
    <property type="entry name" value="P-loop containing nucleotide triphosphate hydrolases"/>
    <property type="match status" value="1"/>
</dbReference>
<dbReference type="InterPro" id="IPR036770">
    <property type="entry name" value="Ankyrin_rpt-contain_sf"/>
</dbReference>
<dbReference type="PANTHER" id="PTHR47977">
    <property type="entry name" value="RAS-RELATED PROTEIN RAB"/>
    <property type="match status" value="1"/>
</dbReference>
<dbReference type="PROSITE" id="PS51420">
    <property type="entry name" value="RHO"/>
    <property type="match status" value="1"/>
</dbReference>
<dbReference type="SUPFAM" id="SSF52540">
    <property type="entry name" value="P-loop containing nucleoside triphosphate hydrolases"/>
    <property type="match status" value="1"/>
</dbReference>
<dbReference type="PRINTS" id="PR00449">
    <property type="entry name" value="RASTRNSFRMNG"/>
</dbReference>
<gene>
    <name evidence="4" type="ORF">C1SCF055_LOCUS1100</name>
</gene>
<keyword evidence="2" id="KW-0342">GTP-binding</keyword>
<comment type="caution">
    <text evidence="4">The sequence shown here is derived from an EMBL/GenBank/DDBJ whole genome shotgun (WGS) entry which is preliminary data.</text>
</comment>
<sequence length="448" mass="48592">MATPEYESKTIKLQQLGKVTTCEALSVVDDYEGKSAREIKDRIWDTAGQERFRTITSSQRPSYYRGAHGIIVVYDAARQMARRFSAFADVACEVTDKESFNNVKHWVQEIDKYAADGVNKLLVGNKCDLSSKKVVSYDEAKELADSFGIQFMETSAKNAHNVEQAFQTMAKEIKQRVASQPQAKSGAGSTTLGAGRPVNQGAGGAAWSREPAVAEERAEFGHRKVADLVMRLHSGTAEAFHDLLGPLEEPTATSPRTDTYEQDFRNELRDAVRACDVERLGSVLDSGSSLPSARRVEILGESDGSGRTLLHLCPTWANSNNATKAVRKLLDSSANCDAVDAFGRTPLEAAIESCAQREMEDPEPVLKLCEALIPHSSTQVFLDKQTGDTAIGRAVVTLLQDHGVAVEVEGEPAPTEAVEESTVAAGRVGLQPDLSAVTMTFEDQLPAV</sequence>
<dbReference type="SMART" id="SM00173">
    <property type="entry name" value="RAS"/>
    <property type="match status" value="1"/>
</dbReference>
<feature type="region of interest" description="Disordered" evidence="3">
    <location>
        <begin position="179"/>
        <end position="208"/>
    </location>
</feature>
<dbReference type="SMART" id="SM00174">
    <property type="entry name" value="RHO"/>
    <property type="match status" value="1"/>
</dbReference>
<dbReference type="FunFam" id="3.40.50.300:FF:001447">
    <property type="entry name" value="Ras-related protein Rab-1B"/>
    <property type="match status" value="1"/>
</dbReference>
<dbReference type="InterPro" id="IPR001806">
    <property type="entry name" value="Small_GTPase"/>
</dbReference>
<reference evidence="5 6" key="2">
    <citation type="submission" date="2024-05" db="EMBL/GenBank/DDBJ databases">
        <authorList>
            <person name="Chen Y."/>
            <person name="Shah S."/>
            <person name="Dougan E. K."/>
            <person name="Thang M."/>
            <person name="Chan C."/>
        </authorList>
    </citation>
    <scope>NUCLEOTIDE SEQUENCE [LARGE SCALE GENOMIC DNA]</scope>
</reference>
<evidence type="ECO:0000313" key="6">
    <source>
        <dbReference type="Proteomes" id="UP001152797"/>
    </source>
</evidence>
<dbReference type="GO" id="GO:0003924">
    <property type="term" value="F:GTPase activity"/>
    <property type="evidence" value="ECO:0007669"/>
    <property type="project" value="InterPro"/>
</dbReference>
<dbReference type="InterPro" id="IPR027417">
    <property type="entry name" value="P-loop_NTPase"/>
</dbReference>
<evidence type="ECO:0000313" key="4">
    <source>
        <dbReference type="EMBL" id="CAI3972522.1"/>
    </source>
</evidence>
<dbReference type="InterPro" id="IPR050227">
    <property type="entry name" value="Rab"/>
</dbReference>
<evidence type="ECO:0000313" key="5">
    <source>
        <dbReference type="EMBL" id="CAL4759834.1"/>
    </source>
</evidence>
<dbReference type="OrthoDB" id="5976022at2759"/>
<dbReference type="Gene3D" id="1.25.40.20">
    <property type="entry name" value="Ankyrin repeat-containing domain"/>
    <property type="match status" value="1"/>
</dbReference>
<protein>
    <submittedName>
        <fullName evidence="4">Uncharacterized protein</fullName>
    </submittedName>
</protein>
<dbReference type="PROSITE" id="PS51421">
    <property type="entry name" value="RAS"/>
    <property type="match status" value="1"/>
</dbReference>
<dbReference type="EMBL" id="CAMXCT030000016">
    <property type="protein sequence ID" value="CAL4759834.1"/>
    <property type="molecule type" value="Genomic_DNA"/>
</dbReference>
<proteinExistence type="predicted"/>
<evidence type="ECO:0000256" key="3">
    <source>
        <dbReference type="SAM" id="MobiDB-lite"/>
    </source>
</evidence>
<dbReference type="GO" id="GO:0005525">
    <property type="term" value="F:GTP binding"/>
    <property type="evidence" value="ECO:0007669"/>
    <property type="project" value="UniProtKB-KW"/>
</dbReference>
<dbReference type="SUPFAM" id="SSF48403">
    <property type="entry name" value="Ankyrin repeat"/>
    <property type="match status" value="1"/>
</dbReference>
<dbReference type="AlphaFoldDB" id="A0A9P1BFU5"/>